<protein>
    <submittedName>
        <fullName evidence="2">Uncharacterized protein</fullName>
    </submittedName>
</protein>
<organism evidence="2">
    <name type="scientific">bioreactor metagenome</name>
    <dbReference type="NCBI Taxonomy" id="1076179"/>
    <lineage>
        <taxon>unclassified sequences</taxon>
        <taxon>metagenomes</taxon>
        <taxon>ecological metagenomes</taxon>
    </lineage>
</organism>
<feature type="compositionally biased region" description="Basic and acidic residues" evidence="1">
    <location>
        <begin position="1"/>
        <end position="13"/>
    </location>
</feature>
<sequence>MFAAKEEEREIPNAEKPITNRATPSPAPELIPSMYGSARGLRNKVCICNPHTDNAAPASSAVIAFGILWENIMF</sequence>
<proteinExistence type="predicted"/>
<reference evidence="2" key="1">
    <citation type="submission" date="2019-08" db="EMBL/GenBank/DDBJ databases">
        <authorList>
            <person name="Kucharzyk K."/>
            <person name="Murdoch R.W."/>
            <person name="Higgins S."/>
            <person name="Loffler F."/>
        </authorList>
    </citation>
    <scope>NUCLEOTIDE SEQUENCE</scope>
</reference>
<evidence type="ECO:0000313" key="2">
    <source>
        <dbReference type="EMBL" id="MPM97216.1"/>
    </source>
</evidence>
<accession>A0A645E6N0</accession>
<feature type="region of interest" description="Disordered" evidence="1">
    <location>
        <begin position="1"/>
        <end position="30"/>
    </location>
</feature>
<comment type="caution">
    <text evidence="2">The sequence shown here is derived from an EMBL/GenBank/DDBJ whole genome shotgun (WGS) entry which is preliminary data.</text>
</comment>
<name>A0A645E6N0_9ZZZZ</name>
<gene>
    <name evidence="2" type="ORF">SDC9_144389</name>
</gene>
<dbReference type="EMBL" id="VSSQ01043521">
    <property type="protein sequence ID" value="MPM97216.1"/>
    <property type="molecule type" value="Genomic_DNA"/>
</dbReference>
<evidence type="ECO:0000256" key="1">
    <source>
        <dbReference type="SAM" id="MobiDB-lite"/>
    </source>
</evidence>
<dbReference type="AlphaFoldDB" id="A0A645E6N0"/>